<gene>
    <name evidence="1" type="ORF">PNV70_02975</name>
</gene>
<evidence type="ECO:0008006" key="3">
    <source>
        <dbReference type="Google" id="ProtNLM"/>
    </source>
</evidence>
<comment type="caution">
    <text evidence="1">The sequence shown here is derived from an EMBL/GenBank/DDBJ whole genome shotgun (WGS) entry which is preliminary data.</text>
</comment>
<evidence type="ECO:0000313" key="1">
    <source>
        <dbReference type="EMBL" id="MDB8741035.1"/>
    </source>
</evidence>
<organism evidence="1 2">
    <name type="scientific">Ruminococcus bicirculans</name>
    <name type="common">ex Wegman et al. 2014</name>
    <dbReference type="NCBI Taxonomy" id="1160721"/>
    <lineage>
        <taxon>Bacteria</taxon>
        <taxon>Bacillati</taxon>
        <taxon>Bacillota</taxon>
        <taxon>Clostridia</taxon>
        <taxon>Eubacteriales</taxon>
        <taxon>Oscillospiraceae</taxon>
        <taxon>Ruminococcus</taxon>
    </lineage>
</organism>
<proteinExistence type="predicted"/>
<accession>A0AAW6DXV7</accession>
<dbReference type="EMBL" id="JAQMLS010000002">
    <property type="protein sequence ID" value="MDB8741035.1"/>
    <property type="molecule type" value="Genomic_DNA"/>
</dbReference>
<reference evidence="1" key="1">
    <citation type="submission" date="2023-01" db="EMBL/GenBank/DDBJ databases">
        <title>Human gut microbiome strain richness.</title>
        <authorList>
            <person name="Chen-Liaw A."/>
        </authorList>
    </citation>
    <scope>NUCLEOTIDE SEQUENCE</scope>
    <source>
        <strain evidence="1">D59st1_B8_D59t2_181005</strain>
    </source>
</reference>
<dbReference type="RefSeq" id="WP_207741349.1">
    <property type="nucleotide sequence ID" value="NZ_DAVZMI010000122.1"/>
</dbReference>
<evidence type="ECO:0000313" key="2">
    <source>
        <dbReference type="Proteomes" id="UP001211421"/>
    </source>
</evidence>
<protein>
    <recommendedName>
        <fullName evidence="3">YopX protein domain-containing protein</fullName>
    </recommendedName>
</protein>
<dbReference type="AlphaFoldDB" id="A0AAW6DXV7"/>
<sequence length="186" mass="21970">MWMKLRRHKDLLCEFYDQTIDHFEHRKYIINFDDALKYKRLQEQFRYDAFGTFYGRLTESRAYIFEPCDCDDSDKFPFKIGDVIVGKSGAPYGITDEHCLCVVNDLLLYRGDWYTNDISVLCIGFDTYGYTDKANSEFYVEGTYFKKCDRTTLNNYDIDPRFSEYLICDSDGVHFDVEGYLADINA</sequence>
<name>A0AAW6DXV7_9FIRM</name>
<dbReference type="Proteomes" id="UP001211421">
    <property type="component" value="Unassembled WGS sequence"/>
</dbReference>